<gene>
    <name evidence="1" type="ORF">CDEST_02145</name>
</gene>
<dbReference type="EMBL" id="CP137305">
    <property type="protein sequence ID" value="WQF77131.1"/>
    <property type="molecule type" value="Genomic_DNA"/>
</dbReference>
<name>A0AAX4I1R4_9PEZI</name>
<accession>A0AAX4I1R4</accession>
<evidence type="ECO:0000313" key="1">
    <source>
        <dbReference type="EMBL" id="WQF77131.1"/>
    </source>
</evidence>
<dbReference type="GeneID" id="87938648"/>
<reference evidence="2" key="1">
    <citation type="journal article" date="2023" name="bioRxiv">
        <title>Complete genome of the Medicago anthracnose fungus, Colletotrichum destructivum, reveals a mini-chromosome-like region within a core chromosome.</title>
        <authorList>
            <person name="Lapalu N."/>
            <person name="Simon A."/>
            <person name="Lu A."/>
            <person name="Plaumann P.-L."/>
            <person name="Amselem J."/>
            <person name="Pigne S."/>
            <person name="Auger A."/>
            <person name="Koch C."/>
            <person name="Dallery J.-F."/>
            <person name="O'Connell R.J."/>
        </authorList>
    </citation>
    <scope>NUCLEOTIDE SEQUENCE [LARGE SCALE GENOMIC DNA]</scope>
    <source>
        <strain evidence="2">CBS 520.97</strain>
    </source>
</reference>
<keyword evidence="2" id="KW-1185">Reference proteome</keyword>
<dbReference type="AlphaFoldDB" id="A0AAX4I1R4"/>
<protein>
    <submittedName>
        <fullName evidence="1">Uncharacterized protein</fullName>
    </submittedName>
</protein>
<sequence>MGASVPSGCRPIKMWCQCSTSSDVISDWVSSMSPHTESPRCSAVPSEGAHAVRDWRHETALSMPGLARTPCPATTPRLALSSEGHANRTRPHITNSDQHLQSSAGAHQTAHVAFYDEKRQPGRQARTARAEIRRSASGYNLNGCAMSAVDDATEWEDSTEASETFVERLRFVRRVDLGGTAAGRSLIRIMLEQSRVGIRDKGADACAA</sequence>
<proteinExistence type="predicted"/>
<dbReference type="RefSeq" id="XP_062774355.1">
    <property type="nucleotide sequence ID" value="XM_062918304.1"/>
</dbReference>
<organism evidence="1 2">
    <name type="scientific">Colletotrichum destructivum</name>
    <dbReference type="NCBI Taxonomy" id="34406"/>
    <lineage>
        <taxon>Eukaryota</taxon>
        <taxon>Fungi</taxon>
        <taxon>Dikarya</taxon>
        <taxon>Ascomycota</taxon>
        <taxon>Pezizomycotina</taxon>
        <taxon>Sordariomycetes</taxon>
        <taxon>Hypocreomycetidae</taxon>
        <taxon>Glomerellales</taxon>
        <taxon>Glomerellaceae</taxon>
        <taxon>Colletotrichum</taxon>
        <taxon>Colletotrichum destructivum species complex</taxon>
    </lineage>
</organism>
<evidence type="ECO:0000313" key="2">
    <source>
        <dbReference type="Proteomes" id="UP001322277"/>
    </source>
</evidence>
<dbReference type="Proteomes" id="UP001322277">
    <property type="component" value="Chromosome 1"/>
</dbReference>
<dbReference type="KEGG" id="cdet:87938648"/>